<comment type="caution">
    <text evidence="1">The sequence shown here is derived from an EMBL/GenBank/DDBJ whole genome shotgun (WGS) entry which is preliminary data.</text>
</comment>
<organism evidence="1 2">
    <name type="scientific">Pseudotabrizicola algicola</name>
    <dbReference type="NCBI Taxonomy" id="2709381"/>
    <lineage>
        <taxon>Bacteria</taxon>
        <taxon>Pseudomonadati</taxon>
        <taxon>Pseudomonadota</taxon>
        <taxon>Alphaproteobacteria</taxon>
        <taxon>Rhodobacterales</taxon>
        <taxon>Paracoccaceae</taxon>
        <taxon>Pseudotabrizicola</taxon>
    </lineage>
</organism>
<proteinExistence type="predicted"/>
<dbReference type="Proteomes" id="UP000481421">
    <property type="component" value="Unassembled WGS sequence"/>
</dbReference>
<protein>
    <submittedName>
        <fullName evidence="1">Uncharacterized protein</fullName>
    </submittedName>
</protein>
<name>A0A6B3RM30_9RHOB</name>
<gene>
    <name evidence="1" type="ORF">G3572_03855</name>
</gene>
<evidence type="ECO:0000313" key="1">
    <source>
        <dbReference type="EMBL" id="NEX45325.1"/>
    </source>
</evidence>
<evidence type="ECO:0000313" key="2">
    <source>
        <dbReference type="Proteomes" id="UP000481421"/>
    </source>
</evidence>
<sequence>MTTIYQTLTKNKPESSKSTFLALRLMAKGAARAALAVFAASVLGTSQPATAQATSVAVIQNDLGGNMEARLQTIARMRASGTRVEIRGTCASACTMYLGLPNTCVSRGSRLGFHGPQSQYYGISLPPEEFEYWSRVMADHYPGAIRSWFLSEARYTTMDIITLSGAEVIRLGARPCD</sequence>
<accession>A0A6B3RM30</accession>
<dbReference type="EMBL" id="JAAIKE010000001">
    <property type="protein sequence ID" value="NEX45325.1"/>
    <property type="molecule type" value="Genomic_DNA"/>
</dbReference>
<reference evidence="1 2" key="1">
    <citation type="submission" date="2020-02" db="EMBL/GenBank/DDBJ databases">
        <title>Rhodobacter algicola sp. nov., isolated from microalga culture.</title>
        <authorList>
            <person name="Park C.-Y."/>
        </authorList>
    </citation>
    <scope>NUCLEOTIDE SEQUENCE [LARGE SCALE GENOMIC DNA]</scope>
    <source>
        <strain evidence="1 2">ETT8</strain>
    </source>
</reference>
<dbReference type="RefSeq" id="WP_164609329.1">
    <property type="nucleotide sequence ID" value="NZ_JAAIKE010000001.1"/>
</dbReference>
<dbReference type="AlphaFoldDB" id="A0A6B3RM30"/>
<keyword evidence="2" id="KW-1185">Reference proteome</keyword>